<feature type="transmembrane region" description="Helical" evidence="1">
    <location>
        <begin position="12"/>
        <end position="39"/>
    </location>
</feature>
<reference evidence="2" key="1">
    <citation type="submission" date="2023-05" db="EMBL/GenBank/DDBJ databases">
        <title>Whole genome sequence of Commensalibacter sp.</title>
        <authorList>
            <person name="Charoenyingcharoen P."/>
            <person name="Yukphan P."/>
        </authorList>
    </citation>
    <scope>NUCLEOTIDE SEQUENCE</scope>
    <source>
        <strain evidence="2">TBRC 16381</strain>
    </source>
</reference>
<comment type="caution">
    <text evidence="2">The sequence shown here is derived from an EMBL/GenBank/DDBJ whole genome shotgun (WGS) entry which is preliminary data.</text>
</comment>
<sequence length="698" mass="79786">MELDNTIRKWKWLYAPSSSALGLAFRTAFTSLFALYVALWMEMDSPFWAPLTVWMVALITPQESNAKAKWHLFGTILGTTAAVILIGLFPQEPFIFVILLASWVGGCCFVAAFLNNFRIHGMRVSAFTFALIAIDAIPDPNQIFDVAMARASYIILAIILQKTTTSIFVGDQKQIQITWLHDNLNKAIHKTCFILSQFFKGNHYILDKNRSLFSTFYQLNQKSEFADMAIAPHSHLGAHGRLILAIANNILLRTYCLQKLVTMNKSGEIVKNLPQQAASFFSELPNLITSQNNANKLLTEVKSVRRHLYTLLVKFSDQLAHCSDFNHKDLLFTEISIIYGSLVQLEEMLSQFSTYTILKVGSGFSYHINTYRNIRKARYNGLRVFIAIVLSGLIWEITAWDHGMQFLMYVCVVCAISSIAERPTIATKAYWKGACYAIITTGFINFLIIPVINDFEVLVFVLLPFMFVAGLAACHTPTALIAIAFNFFFFVLLAFNNQNRANESSFINLSFSLLAAIIFTSIICHLIFPVTTKKELLFTCSDMIKNLKKVSKQYLLPSRQYWINQQVSNLVYIVDDSKNIPSQNKEIFFYGAHSIILIGEQILKIRSFTKNNRNIDNELRDIIKNILYKLSKNPSTLCINQQLITYEYHRFLRYYSNLNNQESKKNLLPILSCIAIIKNQLYYYTRFTKLLYILGQKS</sequence>
<name>A0ABT6PZK3_9PROT</name>
<dbReference type="EMBL" id="JASBAO010000001">
    <property type="protein sequence ID" value="MDI2090145.1"/>
    <property type="molecule type" value="Genomic_DNA"/>
</dbReference>
<dbReference type="Proteomes" id="UP001431634">
    <property type="component" value="Unassembled WGS sequence"/>
</dbReference>
<proteinExistence type="predicted"/>
<keyword evidence="3" id="KW-1185">Reference proteome</keyword>
<evidence type="ECO:0000256" key="1">
    <source>
        <dbReference type="SAM" id="Phobius"/>
    </source>
</evidence>
<feature type="transmembrane region" description="Helical" evidence="1">
    <location>
        <begin position="94"/>
        <end position="114"/>
    </location>
</feature>
<gene>
    <name evidence="2" type="ORF">QJV27_01900</name>
</gene>
<evidence type="ECO:0000313" key="2">
    <source>
        <dbReference type="EMBL" id="MDI2090145.1"/>
    </source>
</evidence>
<organism evidence="2 3">
    <name type="scientific">Commensalibacter oyaizuii</name>
    <dbReference type="NCBI Taxonomy" id="3043873"/>
    <lineage>
        <taxon>Bacteria</taxon>
        <taxon>Pseudomonadati</taxon>
        <taxon>Pseudomonadota</taxon>
        <taxon>Alphaproteobacteria</taxon>
        <taxon>Acetobacterales</taxon>
        <taxon>Acetobacteraceae</taxon>
    </lineage>
</organism>
<keyword evidence="1" id="KW-0472">Membrane</keyword>
<dbReference type="RefSeq" id="WP_281447296.1">
    <property type="nucleotide sequence ID" value="NZ_JASBAO010000001.1"/>
</dbReference>
<feature type="transmembrane region" description="Helical" evidence="1">
    <location>
        <begin position="465"/>
        <end position="494"/>
    </location>
</feature>
<feature type="transmembrane region" description="Helical" evidence="1">
    <location>
        <begin position="506"/>
        <end position="528"/>
    </location>
</feature>
<accession>A0ABT6PZK3</accession>
<dbReference type="Pfam" id="PF04632">
    <property type="entry name" value="FUSC"/>
    <property type="match status" value="1"/>
</dbReference>
<dbReference type="InterPro" id="IPR006726">
    <property type="entry name" value="PHBA_efflux_AaeB/fusaric-R"/>
</dbReference>
<evidence type="ECO:0000313" key="3">
    <source>
        <dbReference type="Proteomes" id="UP001431634"/>
    </source>
</evidence>
<protein>
    <submittedName>
        <fullName evidence="2">FUSC family protein</fullName>
    </submittedName>
</protein>
<feature type="transmembrane region" description="Helical" evidence="1">
    <location>
        <begin position="434"/>
        <end position="453"/>
    </location>
</feature>
<feature type="transmembrane region" description="Helical" evidence="1">
    <location>
        <begin position="70"/>
        <end position="88"/>
    </location>
</feature>
<feature type="transmembrane region" description="Helical" evidence="1">
    <location>
        <begin position="406"/>
        <end position="422"/>
    </location>
</feature>
<keyword evidence="1" id="KW-1133">Transmembrane helix</keyword>
<keyword evidence="1" id="KW-0812">Transmembrane</keyword>
<feature type="transmembrane region" description="Helical" evidence="1">
    <location>
        <begin position="382"/>
        <end position="400"/>
    </location>
</feature>